<sequence length="467" mass="54044">MIVSQFAVRTIAHRRCSWMEAMAICVRVNVAGCNRYLHRKSSKHNELNILQELSLPCALRTLDTHLVFHAAHFERHVKAFEKQHDCSLAAETFEDIENEYPIKRIDVSTCHQNTRDHNEYKFLSEFLMNALFIRLTGATKYLVSLMKNEDTVLPGMDLNCWEKIFKDVVQMNKTICVNTQWTSGVANIPGNIPRIMHSFHKVLTSYNQKDIFSNRYEMFETLHHSVGCEFVSSLIVADTEEFFTGLWDDSEINFDSVKSGHGGTTGIAIIHDKKAVTFDAILKELEQCKDDNFMSLLGFERQEKNNIKFGVFRNVCNGRPLSLVDVEHFSCKIFLFCDHSFGNRTHFGTNTNTKVYLHPIEFLRSEHPEAIVNRFNRIYEHVADKIIRCFEEYSQGTEWEKLKLPRPFHNGQFIPDFSFTCAVVDKENSDKPNSKDRDIHDMDLSNDQGSQMDDEDVMNPNPLYAEI</sequence>
<evidence type="ECO:0000256" key="1">
    <source>
        <dbReference type="SAM" id="MobiDB-lite"/>
    </source>
</evidence>
<comment type="caution">
    <text evidence="2">The sequence shown here is derived from an EMBL/GenBank/DDBJ whole genome shotgun (WGS) entry which is preliminary data.</text>
</comment>
<proteinExistence type="predicted"/>
<protein>
    <submittedName>
        <fullName evidence="2">Uncharacterized protein</fullName>
    </submittedName>
</protein>
<evidence type="ECO:0000313" key="2">
    <source>
        <dbReference type="EMBL" id="GFH54326.1"/>
    </source>
</evidence>
<accession>A0AAD3CY44</accession>
<organism evidence="2 3">
    <name type="scientific">Chaetoceros tenuissimus</name>
    <dbReference type="NCBI Taxonomy" id="426638"/>
    <lineage>
        <taxon>Eukaryota</taxon>
        <taxon>Sar</taxon>
        <taxon>Stramenopiles</taxon>
        <taxon>Ochrophyta</taxon>
        <taxon>Bacillariophyta</taxon>
        <taxon>Coscinodiscophyceae</taxon>
        <taxon>Chaetocerotophycidae</taxon>
        <taxon>Chaetocerotales</taxon>
        <taxon>Chaetocerotaceae</taxon>
        <taxon>Chaetoceros</taxon>
    </lineage>
</organism>
<feature type="region of interest" description="Disordered" evidence="1">
    <location>
        <begin position="428"/>
        <end position="467"/>
    </location>
</feature>
<gene>
    <name evidence="2" type="ORF">CTEN210_10802</name>
</gene>
<feature type="compositionally biased region" description="Basic and acidic residues" evidence="1">
    <location>
        <begin position="428"/>
        <end position="443"/>
    </location>
</feature>
<keyword evidence="3" id="KW-1185">Reference proteome</keyword>
<dbReference type="AlphaFoldDB" id="A0AAD3CY44"/>
<dbReference type="Proteomes" id="UP001054902">
    <property type="component" value="Unassembled WGS sequence"/>
</dbReference>
<evidence type="ECO:0000313" key="3">
    <source>
        <dbReference type="Proteomes" id="UP001054902"/>
    </source>
</evidence>
<name>A0AAD3CY44_9STRA</name>
<reference evidence="2 3" key="1">
    <citation type="journal article" date="2021" name="Sci. Rep.">
        <title>The genome of the diatom Chaetoceros tenuissimus carries an ancient integrated fragment of an extant virus.</title>
        <authorList>
            <person name="Hongo Y."/>
            <person name="Kimura K."/>
            <person name="Takaki Y."/>
            <person name="Yoshida Y."/>
            <person name="Baba S."/>
            <person name="Kobayashi G."/>
            <person name="Nagasaki K."/>
            <person name="Hano T."/>
            <person name="Tomaru Y."/>
        </authorList>
    </citation>
    <scope>NUCLEOTIDE SEQUENCE [LARGE SCALE GENOMIC DNA]</scope>
    <source>
        <strain evidence="2 3">NIES-3715</strain>
    </source>
</reference>
<dbReference type="EMBL" id="BLLK01000047">
    <property type="protein sequence ID" value="GFH54326.1"/>
    <property type="molecule type" value="Genomic_DNA"/>
</dbReference>